<reference evidence="2" key="3">
    <citation type="submission" date="2015-06" db="UniProtKB">
        <authorList>
            <consortium name="EnsemblMetazoa"/>
        </authorList>
    </citation>
    <scope>IDENTIFICATION</scope>
</reference>
<dbReference type="EMBL" id="AMQN01002321">
    <property type="status" value="NOT_ANNOTATED_CDS"/>
    <property type="molecule type" value="Genomic_DNA"/>
</dbReference>
<dbReference type="HOGENOM" id="CLU_816957_0_0_1"/>
<evidence type="ECO:0000313" key="1">
    <source>
        <dbReference type="EMBL" id="ELT96250.1"/>
    </source>
</evidence>
<dbReference type="AlphaFoldDB" id="R7TZ90"/>
<evidence type="ECO:0000313" key="2">
    <source>
        <dbReference type="EnsemblMetazoa" id="CapteP226557"/>
    </source>
</evidence>
<organism evidence="1">
    <name type="scientific">Capitella teleta</name>
    <name type="common">Polychaete worm</name>
    <dbReference type="NCBI Taxonomy" id="283909"/>
    <lineage>
        <taxon>Eukaryota</taxon>
        <taxon>Metazoa</taxon>
        <taxon>Spiralia</taxon>
        <taxon>Lophotrochozoa</taxon>
        <taxon>Annelida</taxon>
        <taxon>Polychaeta</taxon>
        <taxon>Sedentaria</taxon>
        <taxon>Scolecida</taxon>
        <taxon>Capitellidae</taxon>
        <taxon>Capitella</taxon>
    </lineage>
</organism>
<protein>
    <submittedName>
        <fullName evidence="1 2">Uncharacterized protein</fullName>
    </submittedName>
</protein>
<name>R7TZ90_CAPTE</name>
<accession>R7TZ90</accession>
<reference evidence="3" key="1">
    <citation type="submission" date="2012-12" db="EMBL/GenBank/DDBJ databases">
        <authorList>
            <person name="Hellsten U."/>
            <person name="Grimwood J."/>
            <person name="Chapman J.A."/>
            <person name="Shapiro H."/>
            <person name="Aerts A."/>
            <person name="Otillar R.P."/>
            <person name="Terry A.Y."/>
            <person name="Boore J.L."/>
            <person name="Simakov O."/>
            <person name="Marletaz F."/>
            <person name="Cho S.-J."/>
            <person name="Edsinger-Gonzales E."/>
            <person name="Havlak P."/>
            <person name="Kuo D.-H."/>
            <person name="Larsson T."/>
            <person name="Lv J."/>
            <person name="Arendt D."/>
            <person name="Savage R."/>
            <person name="Osoegawa K."/>
            <person name="de Jong P."/>
            <person name="Lindberg D.R."/>
            <person name="Seaver E.C."/>
            <person name="Weisblat D.A."/>
            <person name="Putnam N.H."/>
            <person name="Grigoriev I.V."/>
            <person name="Rokhsar D.S."/>
        </authorList>
    </citation>
    <scope>NUCLEOTIDE SEQUENCE</scope>
    <source>
        <strain evidence="3">I ESC-2004</strain>
    </source>
</reference>
<sequence>MIQWWRLLNLCDSRSLETDRGAEEPALDKSQLAFQNKRPRSSSACQASSKPTARRGGIWWLLMTIRKTISSEHAPDECRECNLSKIVFYNYRLWSPSIRQSDDRHCCLRRNYKLNEKYGPHARIARTLLCEPTHLRAVRHVFLSRLRLKSMCNVYITKTHRCIWYGEVVTASLLVGQSHSASFRCTEPSQRDLHAQWTAFASSETAFAHPSVYLLPEYRHHITPSTFDSQEYALDAPSGDACAVSDDIRSSVARRSLCAWYHVISSSDDRYPRDIVEAHRPDECGHRCGLSGGVCAELTFPVAVLRRTARCDEHGLYVYEGAWHDMVVGFTCTAVPEATS</sequence>
<dbReference type="SUPFAM" id="SSF57501">
    <property type="entry name" value="Cystine-knot cytokines"/>
    <property type="match status" value="1"/>
</dbReference>
<dbReference type="InterPro" id="IPR029034">
    <property type="entry name" value="Cystine-knot_cytokine"/>
</dbReference>
<dbReference type="Gene3D" id="2.10.90.10">
    <property type="entry name" value="Cystine-knot cytokines"/>
    <property type="match status" value="1"/>
</dbReference>
<reference evidence="1 3" key="2">
    <citation type="journal article" date="2013" name="Nature">
        <title>Insights into bilaterian evolution from three spiralian genomes.</title>
        <authorList>
            <person name="Simakov O."/>
            <person name="Marletaz F."/>
            <person name="Cho S.J."/>
            <person name="Edsinger-Gonzales E."/>
            <person name="Havlak P."/>
            <person name="Hellsten U."/>
            <person name="Kuo D.H."/>
            <person name="Larsson T."/>
            <person name="Lv J."/>
            <person name="Arendt D."/>
            <person name="Savage R."/>
            <person name="Osoegawa K."/>
            <person name="de Jong P."/>
            <person name="Grimwood J."/>
            <person name="Chapman J.A."/>
            <person name="Shapiro H."/>
            <person name="Aerts A."/>
            <person name="Otillar R.P."/>
            <person name="Terry A.Y."/>
            <person name="Boore J.L."/>
            <person name="Grigoriev I.V."/>
            <person name="Lindberg D.R."/>
            <person name="Seaver E.C."/>
            <person name="Weisblat D.A."/>
            <person name="Putnam N.H."/>
            <person name="Rokhsar D.S."/>
        </authorList>
    </citation>
    <scope>NUCLEOTIDE SEQUENCE</scope>
    <source>
        <strain evidence="1 3">I ESC-2004</strain>
    </source>
</reference>
<dbReference type="EMBL" id="KB308885">
    <property type="protein sequence ID" value="ELT96250.1"/>
    <property type="molecule type" value="Genomic_DNA"/>
</dbReference>
<evidence type="ECO:0000313" key="3">
    <source>
        <dbReference type="Proteomes" id="UP000014760"/>
    </source>
</evidence>
<dbReference type="Proteomes" id="UP000014760">
    <property type="component" value="Unassembled WGS sequence"/>
</dbReference>
<gene>
    <name evidence="1" type="ORF">CAPTEDRAFT_226557</name>
</gene>
<keyword evidence="3" id="KW-1185">Reference proteome</keyword>
<dbReference type="EnsemblMetazoa" id="CapteT226557">
    <property type="protein sequence ID" value="CapteP226557"/>
    <property type="gene ID" value="CapteG226557"/>
</dbReference>
<proteinExistence type="predicted"/>